<dbReference type="KEGG" id="awe:JG540_03405"/>
<sequence>MLTRFEVSGFKNLKDVVVELGPFTCIAGQNAVGKSNLFDAIALLSALSRHTFVEACSQVREVKGAPLSDVSVLLSPEVLEGRENLRLAAEMIVPESVVDEFGQEVKPSKTYLRYEVELNYVNVGGSGGIPTLRLAHETLEPLSKSSDRSQLLRACPKLLSAIKGRRGSSYISLEKGEEGQADVIKVPREERGRPRLIATDNTQRTVLSAMASAEYPTILAANVEMSSWRFMSLEPTAMRSPDNLMETRSIDATGAHIPATLYRRDVEDPEVGVYGELKNAVDKLVDIRSLKVVKDDVRQSLELRAQVGQAPELPARSLSDGTLRFLALAAMNYAGVYMGLVSMEEPENGIHPAKIGAMLALLRTLAEPQGGHLRQVIINTHSPYMVRAVHKSNKDDILVAQSWQRRDKDGKRSASTSFHPLPGTWRTRGQEPSGQGGRSQVPVSESRLFAFLKNPASSVEEADD</sequence>
<evidence type="ECO:0000259" key="3">
    <source>
        <dbReference type="Pfam" id="PF13304"/>
    </source>
</evidence>
<protein>
    <submittedName>
        <fullName evidence="4">AAA family ATPase</fullName>
    </submittedName>
</protein>
<feature type="domain" description="ATPase AAA-type core" evidence="3">
    <location>
        <begin position="305"/>
        <end position="385"/>
    </location>
</feature>
<dbReference type="Gene3D" id="3.40.50.300">
    <property type="entry name" value="P-loop containing nucleotide triphosphate hydrolases"/>
    <property type="match status" value="2"/>
</dbReference>
<dbReference type="Proteomes" id="UP000595895">
    <property type="component" value="Chromosome"/>
</dbReference>
<dbReference type="Pfam" id="PF13304">
    <property type="entry name" value="AAA_21"/>
    <property type="match status" value="1"/>
</dbReference>
<organism evidence="4 5">
    <name type="scientific">Actinomyces weissii</name>
    <dbReference type="NCBI Taxonomy" id="675090"/>
    <lineage>
        <taxon>Bacteria</taxon>
        <taxon>Bacillati</taxon>
        <taxon>Actinomycetota</taxon>
        <taxon>Actinomycetes</taxon>
        <taxon>Actinomycetales</taxon>
        <taxon>Actinomycetaceae</taxon>
        <taxon>Actinomyces</taxon>
    </lineage>
</organism>
<dbReference type="InterPro" id="IPR003959">
    <property type="entry name" value="ATPase_AAA_core"/>
</dbReference>
<accession>A0A7T7S2E2</accession>
<dbReference type="PANTHER" id="PTHR32182">
    <property type="entry name" value="DNA REPLICATION AND REPAIR PROTEIN RECF"/>
    <property type="match status" value="1"/>
</dbReference>
<dbReference type="SUPFAM" id="SSF52540">
    <property type="entry name" value="P-loop containing nucleoside triphosphate hydrolases"/>
    <property type="match status" value="1"/>
</dbReference>
<evidence type="ECO:0000256" key="2">
    <source>
        <dbReference type="SAM" id="MobiDB-lite"/>
    </source>
</evidence>
<dbReference type="GO" id="GO:0009432">
    <property type="term" value="P:SOS response"/>
    <property type="evidence" value="ECO:0007669"/>
    <property type="project" value="UniProtKB-KW"/>
</dbReference>
<evidence type="ECO:0000256" key="1">
    <source>
        <dbReference type="ARBA" id="ARBA00023236"/>
    </source>
</evidence>
<name>A0A7T7S2E2_9ACTO</name>
<dbReference type="AlphaFoldDB" id="A0A7T7S2E2"/>
<proteinExistence type="predicted"/>
<dbReference type="RefSeq" id="WP_200277242.1">
    <property type="nucleotide sequence ID" value="NZ_CP066802.1"/>
</dbReference>
<keyword evidence="1" id="KW-0742">SOS response</keyword>
<dbReference type="GO" id="GO:0005524">
    <property type="term" value="F:ATP binding"/>
    <property type="evidence" value="ECO:0007669"/>
    <property type="project" value="InterPro"/>
</dbReference>
<dbReference type="PANTHER" id="PTHR32182:SF22">
    <property type="entry name" value="ATP-DEPENDENT ENDONUCLEASE, OLD FAMILY-RELATED"/>
    <property type="match status" value="1"/>
</dbReference>
<keyword evidence="1" id="KW-0227">DNA damage</keyword>
<evidence type="ECO:0000313" key="5">
    <source>
        <dbReference type="Proteomes" id="UP000595895"/>
    </source>
</evidence>
<dbReference type="GO" id="GO:0016887">
    <property type="term" value="F:ATP hydrolysis activity"/>
    <property type="evidence" value="ECO:0007669"/>
    <property type="project" value="InterPro"/>
</dbReference>
<keyword evidence="5" id="KW-1185">Reference proteome</keyword>
<evidence type="ECO:0000313" key="4">
    <source>
        <dbReference type="EMBL" id="QQM67921.1"/>
    </source>
</evidence>
<dbReference type="GO" id="GO:0006302">
    <property type="term" value="P:double-strand break repair"/>
    <property type="evidence" value="ECO:0007669"/>
    <property type="project" value="TreeGrafter"/>
</dbReference>
<dbReference type="GO" id="GO:0000731">
    <property type="term" value="P:DNA synthesis involved in DNA repair"/>
    <property type="evidence" value="ECO:0007669"/>
    <property type="project" value="TreeGrafter"/>
</dbReference>
<gene>
    <name evidence="4" type="ORF">JG540_03405</name>
</gene>
<feature type="region of interest" description="Disordered" evidence="2">
    <location>
        <begin position="404"/>
        <end position="445"/>
    </location>
</feature>
<dbReference type="EMBL" id="CP066802">
    <property type="protein sequence ID" value="QQM67921.1"/>
    <property type="molecule type" value="Genomic_DNA"/>
</dbReference>
<reference evidence="4 5" key="1">
    <citation type="submission" date="2020-12" db="EMBL/GenBank/DDBJ databases">
        <authorList>
            <person name="Zhou J."/>
        </authorList>
    </citation>
    <scope>NUCLEOTIDE SEQUENCE [LARGE SCALE GENOMIC DNA]</scope>
    <source>
        <strain evidence="4 5">CCUG 61299</strain>
    </source>
</reference>
<dbReference type="InterPro" id="IPR027417">
    <property type="entry name" value="P-loop_NTPase"/>
</dbReference>